<proteinExistence type="predicted"/>
<accession>A0A317WX31</accession>
<evidence type="ECO:0000256" key="1">
    <source>
        <dbReference type="SAM" id="MobiDB-lite"/>
    </source>
</evidence>
<evidence type="ECO:0000313" key="2">
    <source>
        <dbReference type="EMBL" id="PWY90954.1"/>
    </source>
</evidence>
<dbReference type="GeneID" id="37062311"/>
<keyword evidence="3" id="KW-1185">Reference proteome</keyword>
<name>A0A317WX31_9EURO</name>
<evidence type="ECO:0000313" key="3">
    <source>
        <dbReference type="Proteomes" id="UP000247233"/>
    </source>
</evidence>
<feature type="compositionally biased region" description="Acidic residues" evidence="1">
    <location>
        <begin position="388"/>
        <end position="416"/>
    </location>
</feature>
<reference evidence="2 3" key="1">
    <citation type="submission" date="2016-12" db="EMBL/GenBank/DDBJ databases">
        <title>The genomes of Aspergillus section Nigri reveals drivers in fungal speciation.</title>
        <authorList>
            <consortium name="DOE Joint Genome Institute"/>
            <person name="Vesth T.C."/>
            <person name="Nybo J."/>
            <person name="Theobald S."/>
            <person name="Brandl J."/>
            <person name="Frisvad J.C."/>
            <person name="Nielsen K.F."/>
            <person name="Lyhne E.K."/>
            <person name="Kogle M.E."/>
            <person name="Kuo A."/>
            <person name="Riley R."/>
            <person name="Clum A."/>
            <person name="Nolan M."/>
            <person name="Lipzen A."/>
            <person name="Salamov A."/>
            <person name="Henrissat B."/>
            <person name="Wiebenga A."/>
            <person name="De Vries R.P."/>
            <person name="Grigoriev I.V."/>
            <person name="Mortensen U.H."/>
            <person name="Andersen M.R."/>
            <person name="Baker S.E."/>
        </authorList>
    </citation>
    <scope>NUCLEOTIDE SEQUENCE [LARGE SCALE GENOMIC DNA]</scope>
    <source>
        <strain evidence="2 3">CBS 117.55</strain>
    </source>
</reference>
<dbReference type="AlphaFoldDB" id="A0A317WX31"/>
<dbReference type="InterPro" id="IPR053354">
    <property type="entry name" value="MGDG_epimerase"/>
</dbReference>
<organism evidence="2 3">
    <name type="scientific">Aspergillus heteromorphus CBS 117.55</name>
    <dbReference type="NCBI Taxonomy" id="1448321"/>
    <lineage>
        <taxon>Eukaryota</taxon>
        <taxon>Fungi</taxon>
        <taxon>Dikarya</taxon>
        <taxon>Ascomycota</taxon>
        <taxon>Pezizomycotina</taxon>
        <taxon>Eurotiomycetes</taxon>
        <taxon>Eurotiomycetidae</taxon>
        <taxon>Eurotiales</taxon>
        <taxon>Aspergillaceae</taxon>
        <taxon>Aspergillus</taxon>
        <taxon>Aspergillus subgen. Circumdati</taxon>
    </lineage>
</organism>
<feature type="region of interest" description="Disordered" evidence="1">
    <location>
        <begin position="370"/>
        <end position="501"/>
    </location>
</feature>
<dbReference type="EMBL" id="MSFL01000002">
    <property type="protein sequence ID" value="PWY90954.1"/>
    <property type="molecule type" value="Genomic_DNA"/>
</dbReference>
<comment type="caution">
    <text evidence="2">The sequence shown here is derived from an EMBL/GenBank/DDBJ whole genome shotgun (WGS) entry which is preliminary data.</text>
</comment>
<dbReference type="STRING" id="1448321.A0A317WX31"/>
<dbReference type="RefSeq" id="XP_025403397.1">
    <property type="nucleotide sequence ID" value="XM_025540074.1"/>
</dbReference>
<protein>
    <submittedName>
        <fullName evidence="2">Uncharacterized protein</fullName>
    </submittedName>
</protein>
<dbReference type="PANTHER" id="PTHR43558">
    <property type="entry name" value="REDUCTASE, PUTATIVE (AFU_ORTHOLOGUE AFUA_3G10540)-RELATED"/>
    <property type="match status" value="1"/>
</dbReference>
<sequence length="524" mass="60425">MPLKGKERVPKGDLAITASFTEFKRQFEGFTHDWSNIVVAGSAALIPLLSIRRDIKPTVTAAVERPLEHYYQTVANVSDIDIFIYGIDSEEAAIQRIREVEAVVRKNQRLLHGEGLSIRTKNTVTFVSPKWPSRHIQIILRLYRSVTEILTGFDVDCACVAFDGRHVYATPRGVTAIVTRTNTIDLTRRSPSYESRLFKYRKQGFEVFWESLDRSRIDMGLFRSLYEGRELQPKKLKGLARLILSEMVLEYKQRPYDRYLIKRALKKLDDARDPEFLAPTVYTSLEIPYTTQFTADKVRKFAAKHSNIPFLSGSLNEVISGPGCWRPTNEEISGRIRFMKENPGRQMIGSFYPLDADNWAEAAYELNLSDTDDSQRYSSESDGTDGQLSEEDDTVEENSEESNSEEQNSEDNDSEEHDSGEQDSDQGRKIGVEEDKTHSQQDSFEDDGTERQTRQEQDSEEESEIRVGDSESDIQSREQWSESSSEQEDLEDTRPNRRPALRRAWLRAKLWSKWFRRTNNHRDI</sequence>
<dbReference type="OrthoDB" id="539213at2759"/>
<gene>
    <name evidence="2" type="ORF">BO70DRAFT_307386</name>
</gene>
<dbReference type="PANTHER" id="PTHR43558:SF6">
    <property type="entry name" value="REDUCTASE, PUTATIVE (AFU_ORTHOLOGUE AFUA_3G10540)-RELATED"/>
    <property type="match status" value="1"/>
</dbReference>
<dbReference type="VEuPathDB" id="FungiDB:BO70DRAFT_307386"/>
<feature type="compositionally biased region" description="Polar residues" evidence="1">
    <location>
        <begin position="376"/>
        <end position="387"/>
    </location>
</feature>
<feature type="compositionally biased region" description="Basic and acidic residues" evidence="1">
    <location>
        <begin position="464"/>
        <end position="480"/>
    </location>
</feature>
<feature type="compositionally biased region" description="Basic and acidic residues" evidence="1">
    <location>
        <begin position="417"/>
        <end position="439"/>
    </location>
</feature>
<dbReference type="Proteomes" id="UP000247233">
    <property type="component" value="Unassembled WGS sequence"/>
</dbReference>